<accession>A0A220U054</accession>
<keyword evidence="3" id="KW-1185">Reference proteome</keyword>
<dbReference type="InterPro" id="IPR025555">
    <property type="entry name" value="YppG"/>
</dbReference>
<name>A0A220U054_9BACI</name>
<dbReference type="Pfam" id="PF14179">
    <property type="entry name" value="YppG"/>
    <property type="match status" value="1"/>
</dbReference>
<organism evidence="2 3">
    <name type="scientific">Virgibacillus phasianinus</name>
    <dbReference type="NCBI Taxonomy" id="2017483"/>
    <lineage>
        <taxon>Bacteria</taxon>
        <taxon>Bacillati</taxon>
        <taxon>Bacillota</taxon>
        <taxon>Bacilli</taxon>
        <taxon>Bacillales</taxon>
        <taxon>Bacillaceae</taxon>
        <taxon>Virgibacillus</taxon>
    </lineage>
</organism>
<dbReference type="AlphaFoldDB" id="A0A220U054"/>
<dbReference type="Proteomes" id="UP000198312">
    <property type="component" value="Chromosome"/>
</dbReference>
<evidence type="ECO:0000313" key="3">
    <source>
        <dbReference type="Proteomes" id="UP000198312"/>
    </source>
</evidence>
<protein>
    <recommendedName>
        <fullName evidence="4">Spore coat protein</fullName>
    </recommendedName>
</protein>
<dbReference type="OrthoDB" id="2456726at2"/>
<feature type="compositionally biased region" description="Polar residues" evidence="1">
    <location>
        <begin position="12"/>
        <end position="25"/>
    </location>
</feature>
<evidence type="ECO:0000256" key="1">
    <source>
        <dbReference type="SAM" id="MobiDB-lite"/>
    </source>
</evidence>
<dbReference type="KEGG" id="vil:CFK37_03245"/>
<sequence length="119" mass="14025">MFSRPNYHQRPFNYNPNRPQHYNQQWHQPNIPPYNPTAYQYYAKPKQPGNWHSYAQPKQNFYGNVNQPPQVASMLNQFKDKNGDVDFDKMLSTVGQVANTFKQITPMVKQFGSIMKSLK</sequence>
<reference evidence="2 3" key="1">
    <citation type="submission" date="2017-07" db="EMBL/GenBank/DDBJ databases">
        <title>Virgibacillus sp. LM2416.</title>
        <authorList>
            <person name="Tak E.J."/>
            <person name="Bae J.-W."/>
        </authorList>
    </citation>
    <scope>NUCLEOTIDE SEQUENCE [LARGE SCALE GENOMIC DNA]</scope>
    <source>
        <strain evidence="2 3">LM2416</strain>
    </source>
</reference>
<feature type="region of interest" description="Disordered" evidence="1">
    <location>
        <begin position="1"/>
        <end position="25"/>
    </location>
</feature>
<evidence type="ECO:0008006" key="4">
    <source>
        <dbReference type="Google" id="ProtNLM"/>
    </source>
</evidence>
<dbReference type="RefSeq" id="WP_089060541.1">
    <property type="nucleotide sequence ID" value="NZ_CP022315.1"/>
</dbReference>
<dbReference type="EMBL" id="CP022315">
    <property type="protein sequence ID" value="ASK61263.1"/>
    <property type="molecule type" value="Genomic_DNA"/>
</dbReference>
<gene>
    <name evidence="2" type="ORF">CFK37_03245</name>
</gene>
<evidence type="ECO:0000313" key="2">
    <source>
        <dbReference type="EMBL" id="ASK61263.1"/>
    </source>
</evidence>
<proteinExistence type="predicted"/>